<evidence type="ECO:0000313" key="2">
    <source>
        <dbReference type="EMBL" id="UWP78815.1"/>
    </source>
</evidence>
<accession>A0ABY5VNS5</accession>
<dbReference type="PANTHER" id="PTHR33164:SF57">
    <property type="entry name" value="MARR-FAMILY TRANSCRIPTIONAL REGULATOR"/>
    <property type="match status" value="1"/>
</dbReference>
<evidence type="ECO:0000259" key="1">
    <source>
        <dbReference type="PROSITE" id="PS50995"/>
    </source>
</evidence>
<dbReference type="PANTHER" id="PTHR33164">
    <property type="entry name" value="TRANSCRIPTIONAL REGULATOR, MARR FAMILY"/>
    <property type="match status" value="1"/>
</dbReference>
<dbReference type="RefSeq" id="WP_259856219.1">
    <property type="nucleotide sequence ID" value="NZ_BAAAST010000192.1"/>
</dbReference>
<reference evidence="2" key="2">
    <citation type="submission" date="2022-09" db="EMBL/GenBank/DDBJ databases">
        <title>Biosynthetic gene clusters of Dactylosporangioum fulvum.</title>
        <authorList>
            <person name="Caradec T."/>
        </authorList>
    </citation>
    <scope>NUCLEOTIDE SEQUENCE</scope>
    <source>
        <strain evidence="2">NRRL B-16292</strain>
    </source>
</reference>
<dbReference type="EMBL" id="CP073720">
    <property type="protein sequence ID" value="UWP78815.1"/>
    <property type="molecule type" value="Genomic_DNA"/>
</dbReference>
<dbReference type="InterPro" id="IPR036388">
    <property type="entry name" value="WH-like_DNA-bd_sf"/>
</dbReference>
<name>A0ABY5VNS5_9ACTN</name>
<dbReference type="InterPro" id="IPR039422">
    <property type="entry name" value="MarR/SlyA-like"/>
</dbReference>
<dbReference type="SMART" id="SM00347">
    <property type="entry name" value="HTH_MARR"/>
    <property type="match status" value="1"/>
</dbReference>
<dbReference type="InterPro" id="IPR000835">
    <property type="entry name" value="HTH_MarR-typ"/>
</dbReference>
<evidence type="ECO:0000313" key="3">
    <source>
        <dbReference type="Proteomes" id="UP001059617"/>
    </source>
</evidence>
<dbReference type="Gene3D" id="1.10.10.10">
    <property type="entry name" value="Winged helix-like DNA-binding domain superfamily/Winged helix DNA-binding domain"/>
    <property type="match status" value="1"/>
</dbReference>
<proteinExistence type="predicted"/>
<dbReference type="Proteomes" id="UP001059617">
    <property type="component" value="Chromosome"/>
</dbReference>
<protein>
    <submittedName>
        <fullName evidence="2">MarR family winged helix-turn-helix transcriptional regulator</fullName>
    </submittedName>
</protein>
<dbReference type="PROSITE" id="PS50995">
    <property type="entry name" value="HTH_MARR_2"/>
    <property type="match status" value="1"/>
</dbReference>
<keyword evidence="3" id="KW-1185">Reference proteome</keyword>
<dbReference type="InterPro" id="IPR036390">
    <property type="entry name" value="WH_DNA-bd_sf"/>
</dbReference>
<dbReference type="PRINTS" id="PR00598">
    <property type="entry name" value="HTHMARR"/>
</dbReference>
<dbReference type="SUPFAM" id="SSF46785">
    <property type="entry name" value="Winged helix' DNA-binding domain"/>
    <property type="match status" value="1"/>
</dbReference>
<dbReference type="Pfam" id="PF12802">
    <property type="entry name" value="MarR_2"/>
    <property type="match status" value="1"/>
</dbReference>
<organism evidence="2 3">
    <name type="scientific">Dactylosporangium fulvum</name>
    <dbReference type="NCBI Taxonomy" id="53359"/>
    <lineage>
        <taxon>Bacteria</taxon>
        <taxon>Bacillati</taxon>
        <taxon>Actinomycetota</taxon>
        <taxon>Actinomycetes</taxon>
        <taxon>Micromonosporales</taxon>
        <taxon>Micromonosporaceae</taxon>
        <taxon>Dactylosporangium</taxon>
    </lineage>
</organism>
<feature type="domain" description="HTH marR-type" evidence="1">
    <location>
        <begin position="1"/>
        <end position="134"/>
    </location>
</feature>
<sequence>MSEPVNGGPALFRLVRFWSRRWAAGAVDERAQHVMAVEAVHAGGEATVNDVAHRLGLDQSGASRIVRDAVAAGYLARGESQGDRRRAAIRLTPAGQVLLAAARSWQRDVFDELTAGWSAADRRRFAGYLDRLADEQGA</sequence>
<reference evidence="2" key="1">
    <citation type="submission" date="2021-04" db="EMBL/GenBank/DDBJ databases">
        <authorList>
            <person name="Hartkoorn R.C."/>
            <person name="Beaudoing E."/>
            <person name="Hot D."/>
        </authorList>
    </citation>
    <scope>NUCLEOTIDE SEQUENCE</scope>
    <source>
        <strain evidence="2">NRRL B-16292</strain>
    </source>
</reference>
<gene>
    <name evidence="2" type="ORF">Dfulv_26980</name>
</gene>